<dbReference type="InterPro" id="IPR000315">
    <property type="entry name" value="Znf_B-box"/>
</dbReference>
<accession>A0A8J8P208</accession>
<keyword evidence="1" id="KW-0862">Zinc</keyword>
<dbReference type="EMBL" id="RRYP01002545">
    <property type="protein sequence ID" value="TNV84659.1"/>
    <property type="molecule type" value="Genomic_DNA"/>
</dbReference>
<dbReference type="PROSITE" id="PS50119">
    <property type="entry name" value="ZF_BBOX"/>
    <property type="match status" value="1"/>
</dbReference>
<keyword evidence="4" id="KW-1185">Reference proteome</keyword>
<gene>
    <name evidence="3" type="ORF">FGO68_gene12780</name>
</gene>
<keyword evidence="1" id="KW-0863">Zinc-finger</keyword>
<name>A0A8J8P208_HALGN</name>
<evidence type="ECO:0000256" key="1">
    <source>
        <dbReference type="PROSITE-ProRule" id="PRU00024"/>
    </source>
</evidence>
<evidence type="ECO:0000259" key="2">
    <source>
        <dbReference type="PROSITE" id="PS50119"/>
    </source>
</evidence>
<dbReference type="AlphaFoldDB" id="A0A8J8P208"/>
<dbReference type="GO" id="GO:0008270">
    <property type="term" value="F:zinc ion binding"/>
    <property type="evidence" value="ECO:0007669"/>
    <property type="project" value="UniProtKB-KW"/>
</dbReference>
<organism evidence="3 4">
    <name type="scientific">Halteria grandinella</name>
    <dbReference type="NCBI Taxonomy" id="5974"/>
    <lineage>
        <taxon>Eukaryota</taxon>
        <taxon>Sar</taxon>
        <taxon>Alveolata</taxon>
        <taxon>Ciliophora</taxon>
        <taxon>Intramacronucleata</taxon>
        <taxon>Spirotrichea</taxon>
        <taxon>Stichotrichia</taxon>
        <taxon>Sporadotrichida</taxon>
        <taxon>Halteriidae</taxon>
        <taxon>Halteria</taxon>
    </lineage>
</organism>
<protein>
    <recommendedName>
        <fullName evidence="2">B box-type domain-containing protein</fullName>
    </recommendedName>
</protein>
<feature type="domain" description="B box-type" evidence="2">
    <location>
        <begin position="66"/>
        <end position="94"/>
    </location>
</feature>
<sequence>MDISLDILKCNNCKRFINLSSCPYFSKCCNQLFCNQCQPFRCPCPQGEPIWQDQSKYQLLRQYKAKNRFLCQECKCSEIQYYCGKEQKFLCFKCLVKSCTGHTECWEEIQADTITKIAHIIDKWEDSLFIQGFKAIGREIMDQNVVIIDRDLGQIIQGLKTLNALEQQQKGDQEIAYQSPNPQDQAVGNVKLADLLKFKQIQQNRHAKQPERLIIDAKIENCIDNLWLVLPIDDLCKLGKEKARTLAGIVFEKIGESSSFTWEKFESSYKDFSSYHGLSKAELKVLIKKIAQI</sequence>
<evidence type="ECO:0000313" key="4">
    <source>
        <dbReference type="Proteomes" id="UP000785679"/>
    </source>
</evidence>
<proteinExistence type="predicted"/>
<keyword evidence="1" id="KW-0479">Metal-binding</keyword>
<reference evidence="3" key="1">
    <citation type="submission" date="2019-06" db="EMBL/GenBank/DDBJ databases">
        <authorList>
            <person name="Zheng W."/>
        </authorList>
    </citation>
    <scope>NUCLEOTIDE SEQUENCE</scope>
    <source>
        <strain evidence="3">QDHG01</strain>
    </source>
</reference>
<dbReference type="Proteomes" id="UP000785679">
    <property type="component" value="Unassembled WGS sequence"/>
</dbReference>
<evidence type="ECO:0000313" key="3">
    <source>
        <dbReference type="EMBL" id="TNV84659.1"/>
    </source>
</evidence>
<comment type="caution">
    <text evidence="3">The sequence shown here is derived from an EMBL/GenBank/DDBJ whole genome shotgun (WGS) entry which is preliminary data.</text>
</comment>